<proteinExistence type="predicted"/>
<comment type="caution">
    <text evidence="1">The sequence shown here is derived from an EMBL/GenBank/DDBJ whole genome shotgun (WGS) entry which is preliminary data.</text>
</comment>
<reference evidence="1" key="1">
    <citation type="journal article" date="2014" name="Front. Microbiol.">
        <title>High frequency of phylogenetically diverse reductive dehalogenase-homologous genes in deep subseafloor sedimentary metagenomes.</title>
        <authorList>
            <person name="Kawai M."/>
            <person name="Futagami T."/>
            <person name="Toyoda A."/>
            <person name="Takaki Y."/>
            <person name="Nishi S."/>
            <person name="Hori S."/>
            <person name="Arai W."/>
            <person name="Tsubouchi T."/>
            <person name="Morono Y."/>
            <person name="Uchiyama I."/>
            <person name="Ito T."/>
            <person name="Fujiyama A."/>
            <person name="Inagaki F."/>
            <person name="Takami H."/>
        </authorList>
    </citation>
    <scope>NUCLEOTIDE SEQUENCE</scope>
    <source>
        <strain evidence="1">Expedition CK06-06</strain>
    </source>
</reference>
<dbReference type="AlphaFoldDB" id="X1SQ76"/>
<dbReference type="SUPFAM" id="SSF53850">
    <property type="entry name" value="Periplasmic binding protein-like II"/>
    <property type="match status" value="1"/>
</dbReference>
<feature type="non-terminal residue" evidence="1">
    <location>
        <position position="1"/>
    </location>
</feature>
<dbReference type="EMBL" id="BARW01018122">
    <property type="protein sequence ID" value="GAI95242.1"/>
    <property type="molecule type" value="Genomic_DNA"/>
</dbReference>
<evidence type="ECO:0000313" key="1">
    <source>
        <dbReference type="EMBL" id="GAI95242.1"/>
    </source>
</evidence>
<organism evidence="1">
    <name type="scientific">marine sediment metagenome</name>
    <dbReference type="NCBI Taxonomy" id="412755"/>
    <lineage>
        <taxon>unclassified sequences</taxon>
        <taxon>metagenomes</taxon>
        <taxon>ecological metagenomes</taxon>
    </lineage>
</organism>
<protein>
    <recommendedName>
        <fullName evidence="2">Solute-binding protein family 5 domain-containing protein</fullName>
    </recommendedName>
</protein>
<accession>X1SQ76</accession>
<dbReference type="Gene3D" id="3.10.105.10">
    <property type="entry name" value="Dipeptide-binding Protein, Domain 3"/>
    <property type="match status" value="1"/>
</dbReference>
<evidence type="ECO:0008006" key="2">
    <source>
        <dbReference type="Google" id="ProtNLM"/>
    </source>
</evidence>
<sequence length="187" mass="21275">ETAGESTEESDVLELIRESWAKVGIKLFTRPTQRDVFRKRVRAGETLMSVFQGLDNAIPTPDMTPKELAPTDMEQLQWARWGQHFETSGKAGEPPEMEEAKTLLVLHAKWFKSTDTAEREAVWHEMLKIHADQVFTIGIVNTTFQPIVATRRLHNLPEKGFFNYNPGAYFGVYNMDTFWLDDGKGGG</sequence>
<gene>
    <name evidence="1" type="ORF">S12H4_31100</name>
</gene>
<name>X1SQ76_9ZZZZ</name>